<dbReference type="PIRSF" id="PIRSF006232">
    <property type="entry name" value="Pirin"/>
    <property type="match status" value="1"/>
</dbReference>
<name>M3UGQ5_GORML</name>
<dbReference type="PANTHER" id="PTHR13903">
    <property type="entry name" value="PIRIN-RELATED"/>
    <property type="match status" value="1"/>
</dbReference>
<evidence type="ECO:0000313" key="8">
    <source>
        <dbReference type="Proteomes" id="UP000035009"/>
    </source>
</evidence>
<accession>M3UGQ5</accession>
<feature type="binding site" evidence="2">
    <location>
        <position position="78"/>
    </location>
    <ligand>
        <name>Fe cation</name>
        <dbReference type="ChEBI" id="CHEBI:24875"/>
    </ligand>
</feature>
<organism evidence="7 8">
    <name type="scientific">Gordonia malaquae NBRC 108250</name>
    <dbReference type="NCBI Taxonomy" id="1223542"/>
    <lineage>
        <taxon>Bacteria</taxon>
        <taxon>Bacillati</taxon>
        <taxon>Actinomycetota</taxon>
        <taxon>Actinomycetes</taxon>
        <taxon>Mycobacteriales</taxon>
        <taxon>Gordoniaceae</taxon>
        <taxon>Gordonia</taxon>
    </lineage>
</organism>
<proteinExistence type="inferred from homology"/>
<comment type="similarity">
    <text evidence="1 3">Belongs to the pirin family.</text>
</comment>
<feature type="binding site" evidence="2">
    <location>
        <position position="122"/>
    </location>
    <ligand>
        <name>Fe cation</name>
        <dbReference type="ChEBI" id="CHEBI:24875"/>
    </ligand>
</feature>
<dbReference type="InterPro" id="IPR008778">
    <property type="entry name" value="Pirin_C_dom"/>
</dbReference>
<evidence type="ECO:0000256" key="3">
    <source>
        <dbReference type="RuleBase" id="RU003457"/>
    </source>
</evidence>
<dbReference type="Proteomes" id="UP000035009">
    <property type="component" value="Unassembled WGS sequence"/>
</dbReference>
<dbReference type="Pfam" id="PF05726">
    <property type="entry name" value="Pirin_C"/>
    <property type="match status" value="1"/>
</dbReference>
<reference evidence="7 8" key="1">
    <citation type="submission" date="2013-02" db="EMBL/GenBank/DDBJ databases">
        <title>Whole genome shotgun sequence of Gordonia malaquae NBRC 108250.</title>
        <authorList>
            <person name="Yoshida I."/>
            <person name="Hosoyama A."/>
            <person name="Tsuchikane K."/>
            <person name="Ando Y."/>
            <person name="Baba S."/>
            <person name="Ohji S."/>
            <person name="Hamada M."/>
            <person name="Tamura T."/>
            <person name="Yamazoe A."/>
            <person name="Yamazaki S."/>
            <person name="Fujita N."/>
        </authorList>
    </citation>
    <scope>NUCLEOTIDE SEQUENCE [LARGE SCALE GENOMIC DNA]</scope>
    <source>
        <strain evidence="7 8">NBRC 108250</strain>
    </source>
</reference>
<evidence type="ECO:0000256" key="1">
    <source>
        <dbReference type="ARBA" id="ARBA00008416"/>
    </source>
</evidence>
<dbReference type="STRING" id="410332.SAMN04488550_2457"/>
<evidence type="ECO:0000256" key="4">
    <source>
        <dbReference type="SAM" id="MobiDB-lite"/>
    </source>
</evidence>
<evidence type="ECO:0008006" key="9">
    <source>
        <dbReference type="Google" id="ProtNLM"/>
    </source>
</evidence>
<evidence type="ECO:0000259" key="6">
    <source>
        <dbReference type="Pfam" id="PF05726"/>
    </source>
</evidence>
<dbReference type="PANTHER" id="PTHR13903:SF8">
    <property type="entry name" value="PIRIN"/>
    <property type="match status" value="1"/>
</dbReference>
<feature type="binding site" evidence="2">
    <location>
        <position position="76"/>
    </location>
    <ligand>
        <name>Fe cation</name>
        <dbReference type="ChEBI" id="CHEBI:24875"/>
    </ligand>
</feature>
<dbReference type="InterPro" id="IPR014710">
    <property type="entry name" value="RmlC-like_jellyroll"/>
</dbReference>
<feature type="domain" description="Pirin C-terminal" evidence="6">
    <location>
        <begin position="191"/>
        <end position="289"/>
    </location>
</feature>
<dbReference type="InterPro" id="IPR011051">
    <property type="entry name" value="RmlC_Cupin_sf"/>
</dbReference>
<dbReference type="AlphaFoldDB" id="M3UGQ5"/>
<evidence type="ECO:0000256" key="2">
    <source>
        <dbReference type="PIRSR" id="PIRSR006232-1"/>
    </source>
</evidence>
<gene>
    <name evidence="7" type="ORF">GM1_003_02140</name>
</gene>
<keyword evidence="2" id="KW-0479">Metal-binding</keyword>
<dbReference type="EMBL" id="BAOP01000003">
    <property type="protein sequence ID" value="GAC78475.1"/>
    <property type="molecule type" value="Genomic_DNA"/>
</dbReference>
<dbReference type="Pfam" id="PF02678">
    <property type="entry name" value="Pirin"/>
    <property type="match status" value="1"/>
</dbReference>
<dbReference type="OrthoDB" id="321327at2"/>
<dbReference type="GO" id="GO:0046872">
    <property type="term" value="F:metal ion binding"/>
    <property type="evidence" value="ECO:0007669"/>
    <property type="project" value="UniProtKB-KW"/>
</dbReference>
<sequence length="320" mass="34694">MSNLDAEPGEIDCSGRPTTGVDVVTPRKVPLGGIRAMIVNRTLPTRDRSMIGAWCFADHYGPDPVSDSGGMRVYPHPHTGLQTVSWLFEGEIEHRDSAGVHAMVLPGEINLMSAGHGISHSEMSTDATTVLHGVQLWVALPDAVRDDPHGFQHHAPESAPLGDAGSVRVFIGELVGTSSPIVTATPLLGAEILLEPHTEVVLPVRSDFEHGFLLDTEQLVVDDVDLAHGDLAYVGPGVSTIRLANPSDTVARVILLGGTPFGEDIIMWWNFVGRTHEEIVEYREEWESAATRFGTVDGWTPDDRIPAPPLPTSRLKPRKR</sequence>
<feature type="domain" description="Pirin N-terminal" evidence="5">
    <location>
        <begin position="40"/>
        <end position="138"/>
    </location>
</feature>
<keyword evidence="8" id="KW-1185">Reference proteome</keyword>
<dbReference type="SUPFAM" id="SSF51182">
    <property type="entry name" value="RmlC-like cupins"/>
    <property type="match status" value="1"/>
</dbReference>
<dbReference type="InterPro" id="IPR003829">
    <property type="entry name" value="Pirin_N_dom"/>
</dbReference>
<dbReference type="RefSeq" id="WP_008376491.1">
    <property type="nucleotide sequence ID" value="NZ_BAOP01000003.1"/>
</dbReference>
<dbReference type="Gene3D" id="2.60.120.10">
    <property type="entry name" value="Jelly Rolls"/>
    <property type="match status" value="1"/>
</dbReference>
<feature type="binding site" evidence="2">
    <location>
        <position position="120"/>
    </location>
    <ligand>
        <name>Fe cation</name>
        <dbReference type="ChEBI" id="CHEBI:24875"/>
    </ligand>
</feature>
<dbReference type="eggNOG" id="COG1741">
    <property type="taxonomic scope" value="Bacteria"/>
</dbReference>
<dbReference type="InterPro" id="IPR012093">
    <property type="entry name" value="Pirin"/>
</dbReference>
<evidence type="ECO:0000259" key="5">
    <source>
        <dbReference type="Pfam" id="PF02678"/>
    </source>
</evidence>
<evidence type="ECO:0000313" key="7">
    <source>
        <dbReference type="EMBL" id="GAC78475.1"/>
    </source>
</evidence>
<dbReference type="CDD" id="cd02909">
    <property type="entry name" value="cupin_pirin_N"/>
    <property type="match status" value="1"/>
</dbReference>
<feature type="region of interest" description="Disordered" evidence="4">
    <location>
        <begin position="297"/>
        <end position="320"/>
    </location>
</feature>
<comment type="caution">
    <text evidence="7">The sequence shown here is derived from an EMBL/GenBank/DDBJ whole genome shotgun (WGS) entry which is preliminary data.</text>
</comment>
<comment type="cofactor">
    <cofactor evidence="2">
        <name>Fe cation</name>
        <dbReference type="ChEBI" id="CHEBI:24875"/>
    </cofactor>
    <text evidence="2">Binds 1 Fe cation per subunit.</text>
</comment>
<keyword evidence="2" id="KW-0408">Iron</keyword>
<protein>
    <recommendedName>
        <fullName evidence="9">Pirin family protein</fullName>
    </recommendedName>
</protein>